<evidence type="ECO:0000256" key="1">
    <source>
        <dbReference type="ARBA" id="ARBA00004141"/>
    </source>
</evidence>
<dbReference type="Pfam" id="PF01957">
    <property type="entry name" value="NfeD"/>
    <property type="match status" value="1"/>
</dbReference>
<dbReference type="PANTHER" id="PTHR33507">
    <property type="entry name" value="INNER MEMBRANE PROTEIN YBBJ"/>
    <property type="match status" value="1"/>
</dbReference>
<feature type="transmembrane region" description="Helical" evidence="5">
    <location>
        <begin position="48"/>
        <end position="68"/>
    </location>
</feature>
<dbReference type="Gene3D" id="2.40.50.140">
    <property type="entry name" value="Nucleic acid-binding proteins"/>
    <property type="match status" value="1"/>
</dbReference>
<keyword evidence="2 5" id="KW-0812">Transmembrane</keyword>
<name>A0ABN1J536_9CLOT</name>
<evidence type="ECO:0000256" key="4">
    <source>
        <dbReference type="ARBA" id="ARBA00023136"/>
    </source>
</evidence>
<evidence type="ECO:0000256" key="5">
    <source>
        <dbReference type="SAM" id="Phobius"/>
    </source>
</evidence>
<dbReference type="Proteomes" id="UP001500339">
    <property type="component" value="Unassembled WGS sequence"/>
</dbReference>
<dbReference type="SUPFAM" id="SSF141322">
    <property type="entry name" value="NfeD domain-like"/>
    <property type="match status" value="1"/>
</dbReference>
<keyword evidence="8" id="KW-1185">Reference proteome</keyword>
<dbReference type="EMBL" id="BAAACF010000006">
    <property type="protein sequence ID" value="GAA0729054.1"/>
    <property type="molecule type" value="Genomic_DNA"/>
</dbReference>
<comment type="subcellular location">
    <subcellularLocation>
        <location evidence="1">Membrane</location>
        <topology evidence="1">Multi-pass membrane protein</topology>
    </subcellularLocation>
</comment>
<feature type="transmembrane region" description="Helical" evidence="5">
    <location>
        <begin position="74"/>
        <end position="92"/>
    </location>
</feature>
<dbReference type="InterPro" id="IPR002810">
    <property type="entry name" value="NfeD-like_C"/>
</dbReference>
<proteinExistence type="predicted"/>
<keyword evidence="4 5" id="KW-0472">Membrane</keyword>
<protein>
    <submittedName>
        <fullName evidence="7">NfeD family protein</fullName>
    </submittedName>
</protein>
<accession>A0ABN1J536</accession>
<reference evidence="7 8" key="1">
    <citation type="journal article" date="2019" name="Int. J. Syst. Evol. Microbiol.">
        <title>The Global Catalogue of Microorganisms (GCM) 10K type strain sequencing project: providing services to taxonomists for standard genome sequencing and annotation.</title>
        <authorList>
            <consortium name="The Broad Institute Genomics Platform"/>
            <consortium name="The Broad Institute Genome Sequencing Center for Infectious Disease"/>
            <person name="Wu L."/>
            <person name="Ma J."/>
        </authorList>
    </citation>
    <scope>NUCLEOTIDE SEQUENCE [LARGE SCALE GENOMIC DNA]</scope>
    <source>
        <strain evidence="7 8">JCM 1405</strain>
    </source>
</reference>
<dbReference type="InterPro" id="IPR052165">
    <property type="entry name" value="Membrane_assoc_protease"/>
</dbReference>
<dbReference type="InterPro" id="IPR012340">
    <property type="entry name" value="NA-bd_OB-fold"/>
</dbReference>
<feature type="domain" description="NfeD-like C-terminal" evidence="6">
    <location>
        <begin position="108"/>
        <end position="163"/>
    </location>
</feature>
<gene>
    <name evidence="7" type="ORF">GCM10008905_28600</name>
</gene>
<feature type="transmembrane region" description="Helical" evidence="5">
    <location>
        <begin position="20"/>
        <end position="41"/>
    </location>
</feature>
<evidence type="ECO:0000256" key="2">
    <source>
        <dbReference type="ARBA" id="ARBA00022692"/>
    </source>
</evidence>
<organism evidence="7 8">
    <name type="scientific">Clostridium malenominatum</name>
    <dbReference type="NCBI Taxonomy" id="1539"/>
    <lineage>
        <taxon>Bacteria</taxon>
        <taxon>Bacillati</taxon>
        <taxon>Bacillota</taxon>
        <taxon>Clostridia</taxon>
        <taxon>Eubacteriales</taxon>
        <taxon>Clostridiaceae</taxon>
        <taxon>Clostridium</taxon>
    </lineage>
</organism>
<sequence length="171" mass="18852">MIITIIMLKINYSLFWKEGVIIKIVASILLWVAIGVTGVAIDLVTSSLLFVWFTVGSLASLIALILNYSFTVQVITFISVSALFVAIGYPLAKEALNKSVPKTPTMEEGYIGRELTAEEDIHDNALMKIDGIYWTVKLDGEIINRGDRIKIIGIEGNKLVIKKILGGEHQC</sequence>
<comment type="caution">
    <text evidence="7">The sequence shown here is derived from an EMBL/GenBank/DDBJ whole genome shotgun (WGS) entry which is preliminary data.</text>
</comment>
<evidence type="ECO:0000259" key="6">
    <source>
        <dbReference type="Pfam" id="PF01957"/>
    </source>
</evidence>
<evidence type="ECO:0000313" key="7">
    <source>
        <dbReference type="EMBL" id="GAA0729054.1"/>
    </source>
</evidence>
<evidence type="ECO:0000256" key="3">
    <source>
        <dbReference type="ARBA" id="ARBA00022989"/>
    </source>
</evidence>
<dbReference type="PANTHER" id="PTHR33507:SF3">
    <property type="entry name" value="INNER MEMBRANE PROTEIN YBBJ"/>
    <property type="match status" value="1"/>
</dbReference>
<evidence type="ECO:0000313" key="8">
    <source>
        <dbReference type="Proteomes" id="UP001500339"/>
    </source>
</evidence>
<keyword evidence="3 5" id="KW-1133">Transmembrane helix</keyword>